<sequence>MSFPFVELKTVKIVLSSKKRQRRILNVYRLDSLFHQLSLYILAKSCHEFIFVMHQIENT</sequence>
<keyword evidence="2" id="KW-1185">Reference proteome</keyword>
<evidence type="ECO:0000313" key="2">
    <source>
        <dbReference type="Proteomes" id="UP000276133"/>
    </source>
</evidence>
<accession>A0A3M7QIL5</accession>
<protein>
    <submittedName>
        <fullName evidence="1">Uncharacterized protein</fullName>
    </submittedName>
</protein>
<proteinExistence type="predicted"/>
<reference evidence="1 2" key="1">
    <citation type="journal article" date="2018" name="Sci. Rep.">
        <title>Genomic signatures of local adaptation to the degree of environmental predictability in rotifers.</title>
        <authorList>
            <person name="Franch-Gras L."/>
            <person name="Hahn C."/>
            <person name="Garcia-Roger E.M."/>
            <person name="Carmona M.J."/>
            <person name="Serra M."/>
            <person name="Gomez A."/>
        </authorList>
    </citation>
    <scope>NUCLEOTIDE SEQUENCE [LARGE SCALE GENOMIC DNA]</scope>
    <source>
        <strain evidence="1">HYR1</strain>
    </source>
</reference>
<name>A0A3M7QIL5_BRAPC</name>
<gene>
    <name evidence="1" type="ORF">BpHYR1_014835</name>
</gene>
<dbReference type="EMBL" id="REGN01005999">
    <property type="protein sequence ID" value="RNA11276.1"/>
    <property type="molecule type" value="Genomic_DNA"/>
</dbReference>
<evidence type="ECO:0000313" key="1">
    <source>
        <dbReference type="EMBL" id="RNA11276.1"/>
    </source>
</evidence>
<organism evidence="1 2">
    <name type="scientific">Brachionus plicatilis</name>
    <name type="common">Marine rotifer</name>
    <name type="synonym">Brachionus muelleri</name>
    <dbReference type="NCBI Taxonomy" id="10195"/>
    <lineage>
        <taxon>Eukaryota</taxon>
        <taxon>Metazoa</taxon>
        <taxon>Spiralia</taxon>
        <taxon>Gnathifera</taxon>
        <taxon>Rotifera</taxon>
        <taxon>Eurotatoria</taxon>
        <taxon>Monogononta</taxon>
        <taxon>Pseudotrocha</taxon>
        <taxon>Ploima</taxon>
        <taxon>Brachionidae</taxon>
        <taxon>Brachionus</taxon>
    </lineage>
</organism>
<comment type="caution">
    <text evidence="1">The sequence shown here is derived from an EMBL/GenBank/DDBJ whole genome shotgun (WGS) entry which is preliminary data.</text>
</comment>
<dbReference type="AlphaFoldDB" id="A0A3M7QIL5"/>
<dbReference type="Proteomes" id="UP000276133">
    <property type="component" value="Unassembled WGS sequence"/>
</dbReference>